<name>A0ACB7ZQ08_9AGAM</name>
<proteinExistence type="predicted"/>
<reference evidence="1" key="1">
    <citation type="journal article" date="2021" name="New Phytol.">
        <title>Evolutionary innovations through gain and loss of genes in the ectomycorrhizal Boletales.</title>
        <authorList>
            <person name="Wu G."/>
            <person name="Miyauchi S."/>
            <person name="Morin E."/>
            <person name="Kuo A."/>
            <person name="Drula E."/>
            <person name="Varga T."/>
            <person name="Kohler A."/>
            <person name="Feng B."/>
            <person name="Cao Y."/>
            <person name="Lipzen A."/>
            <person name="Daum C."/>
            <person name="Hundley H."/>
            <person name="Pangilinan J."/>
            <person name="Johnson J."/>
            <person name="Barry K."/>
            <person name="LaButti K."/>
            <person name="Ng V."/>
            <person name="Ahrendt S."/>
            <person name="Min B."/>
            <person name="Choi I.G."/>
            <person name="Park H."/>
            <person name="Plett J.M."/>
            <person name="Magnuson J."/>
            <person name="Spatafora J.W."/>
            <person name="Nagy L.G."/>
            <person name="Henrissat B."/>
            <person name="Grigoriev I.V."/>
            <person name="Yang Z.L."/>
            <person name="Xu J."/>
            <person name="Martin F.M."/>
        </authorList>
    </citation>
    <scope>NUCLEOTIDE SEQUENCE</scope>
    <source>
        <strain evidence="1">ATCC 28755</strain>
    </source>
</reference>
<dbReference type="EMBL" id="MU269331">
    <property type="protein sequence ID" value="KAH7902986.1"/>
    <property type="molecule type" value="Genomic_DNA"/>
</dbReference>
<accession>A0ACB7ZQ08</accession>
<protein>
    <submittedName>
        <fullName evidence="1">Uncharacterized protein</fullName>
    </submittedName>
</protein>
<gene>
    <name evidence="1" type="ORF">BJ138DRAFT_1120867</name>
</gene>
<sequence>MLPLSTALQTELTDDAEIATYRGELSDTWKVGSQVFSPGISPHILTKPSTESRKEARYALGAALDACIAHQTATPHPDLIHVTAHFLHASHVGAVEVRIQTLKRGRGFTNLSADIIQQARRLPLPNHLSLAAPDPMRAEWAFQNHLRWAWDKDILARNGPDNAARTDSSTVSGGGVDWGAWCELTSEDDRIVTSSVPFFGDTFQHLPSLLPESEKASHGAGYPAMTMAVEFKARIPPSSSPHHSTRTVGLYCESRFLGDPQGRHNARVEVWTAPSGIGQDKAADGWRDRQYCIAVVDQMALTVPMDVNRRQGTRDGAKL</sequence>
<evidence type="ECO:0000313" key="2">
    <source>
        <dbReference type="Proteomes" id="UP000790377"/>
    </source>
</evidence>
<evidence type="ECO:0000313" key="1">
    <source>
        <dbReference type="EMBL" id="KAH7902986.1"/>
    </source>
</evidence>
<keyword evidence="2" id="KW-1185">Reference proteome</keyword>
<dbReference type="Proteomes" id="UP000790377">
    <property type="component" value="Unassembled WGS sequence"/>
</dbReference>
<comment type="caution">
    <text evidence="1">The sequence shown here is derived from an EMBL/GenBank/DDBJ whole genome shotgun (WGS) entry which is preliminary data.</text>
</comment>
<organism evidence="1 2">
    <name type="scientific">Hygrophoropsis aurantiaca</name>
    <dbReference type="NCBI Taxonomy" id="72124"/>
    <lineage>
        <taxon>Eukaryota</taxon>
        <taxon>Fungi</taxon>
        <taxon>Dikarya</taxon>
        <taxon>Basidiomycota</taxon>
        <taxon>Agaricomycotina</taxon>
        <taxon>Agaricomycetes</taxon>
        <taxon>Agaricomycetidae</taxon>
        <taxon>Boletales</taxon>
        <taxon>Coniophorineae</taxon>
        <taxon>Hygrophoropsidaceae</taxon>
        <taxon>Hygrophoropsis</taxon>
    </lineage>
</organism>